<dbReference type="Pfam" id="PF04341">
    <property type="entry name" value="DUF485"/>
    <property type="match status" value="1"/>
</dbReference>
<dbReference type="PANTHER" id="PTHR38441:SF1">
    <property type="entry name" value="MEMBRANE PROTEIN"/>
    <property type="match status" value="1"/>
</dbReference>
<keyword evidence="1" id="KW-0812">Transmembrane</keyword>
<protein>
    <submittedName>
        <fullName evidence="2">DUF485 domain-containing protein</fullName>
    </submittedName>
</protein>
<dbReference type="RefSeq" id="WP_379867582.1">
    <property type="nucleotide sequence ID" value="NZ_JBHTBW010000081.1"/>
</dbReference>
<dbReference type="EMBL" id="JBHTBW010000081">
    <property type="protein sequence ID" value="MFC7443257.1"/>
    <property type="molecule type" value="Genomic_DNA"/>
</dbReference>
<feature type="transmembrane region" description="Helical" evidence="1">
    <location>
        <begin position="71"/>
        <end position="90"/>
    </location>
</feature>
<gene>
    <name evidence="2" type="ORF">ACFQNG_19500</name>
</gene>
<dbReference type="PANTHER" id="PTHR38441">
    <property type="entry name" value="INTEGRAL MEMBRANE PROTEIN-RELATED"/>
    <property type="match status" value="1"/>
</dbReference>
<proteinExistence type="predicted"/>
<sequence>MAKRKSKKRSLSAAEWEQLASKPHFQELMRKKKRFIISATIFFILYYFALPIGTGYFTFLNTPIIGSLNGAYLFALSQFFMAWILAILYVRHANKLDQLIEELIPQQRRKSS</sequence>
<comment type="caution">
    <text evidence="2">The sequence shown here is derived from an EMBL/GenBank/DDBJ whole genome shotgun (WGS) entry which is preliminary data.</text>
</comment>
<keyword evidence="3" id="KW-1185">Reference proteome</keyword>
<organism evidence="2 3">
    <name type="scientific">Laceyella putida</name>
    <dbReference type="NCBI Taxonomy" id="110101"/>
    <lineage>
        <taxon>Bacteria</taxon>
        <taxon>Bacillati</taxon>
        <taxon>Bacillota</taxon>
        <taxon>Bacilli</taxon>
        <taxon>Bacillales</taxon>
        <taxon>Thermoactinomycetaceae</taxon>
        <taxon>Laceyella</taxon>
    </lineage>
</organism>
<keyword evidence="1" id="KW-0472">Membrane</keyword>
<evidence type="ECO:0000313" key="3">
    <source>
        <dbReference type="Proteomes" id="UP001596500"/>
    </source>
</evidence>
<reference evidence="3" key="1">
    <citation type="journal article" date="2019" name="Int. J. Syst. Evol. Microbiol.">
        <title>The Global Catalogue of Microorganisms (GCM) 10K type strain sequencing project: providing services to taxonomists for standard genome sequencing and annotation.</title>
        <authorList>
            <consortium name="The Broad Institute Genomics Platform"/>
            <consortium name="The Broad Institute Genome Sequencing Center for Infectious Disease"/>
            <person name="Wu L."/>
            <person name="Ma J."/>
        </authorList>
    </citation>
    <scope>NUCLEOTIDE SEQUENCE [LARGE SCALE GENOMIC DNA]</scope>
    <source>
        <strain evidence="3">CGMCC 1.12942</strain>
    </source>
</reference>
<evidence type="ECO:0000313" key="2">
    <source>
        <dbReference type="EMBL" id="MFC7443257.1"/>
    </source>
</evidence>
<feature type="transmembrane region" description="Helical" evidence="1">
    <location>
        <begin position="35"/>
        <end position="59"/>
    </location>
</feature>
<evidence type="ECO:0000256" key="1">
    <source>
        <dbReference type="SAM" id="Phobius"/>
    </source>
</evidence>
<dbReference type="InterPro" id="IPR007436">
    <property type="entry name" value="DUF485"/>
</dbReference>
<accession>A0ABW2RQG6</accession>
<name>A0ABW2RQG6_9BACL</name>
<dbReference type="Proteomes" id="UP001596500">
    <property type="component" value="Unassembled WGS sequence"/>
</dbReference>
<keyword evidence="1" id="KW-1133">Transmembrane helix</keyword>